<dbReference type="NCBIfam" id="TIGR03519">
    <property type="entry name" value="T9SS_PorP_fam"/>
    <property type="match status" value="1"/>
</dbReference>
<dbReference type="Proteomes" id="UP000198510">
    <property type="component" value="Unassembled WGS sequence"/>
</dbReference>
<gene>
    <name evidence="2" type="ORF">SAMN05421823_101359</name>
</gene>
<dbReference type="AlphaFoldDB" id="A0A1G8XGB8"/>
<protein>
    <submittedName>
        <fullName evidence="2">Type IX secretion system membrane protein, PorP/SprF family</fullName>
    </submittedName>
</protein>
<dbReference type="OrthoDB" id="978914at2"/>
<keyword evidence="1" id="KW-0732">Signal</keyword>
<name>A0A1G8XGB8_9BACT</name>
<sequence length="303" mass="33701">MKKLGFWVACLLSHSLWAQINIGNNLYTENEFSLNPAYAGVSYQVRADLQATRFRLAQAQEYTGGAFYLQGGLTDRLGLGMRVQTSTQSVFAHTSAEAVAACHVPLSWSQRLSFGLSFGFNWDRVTQDYSGQNAYVDPNDPVLNNTNNGHVQPLAGVGMVYTWSRLSVAATVQDMLTDESRGAGQYLGQVTYLFGDNSERLMVQPSVLLCRQGDRSAWADLNAKVIWQEQWWAQLGYRTTGNLMMGAGASFREVHVGYAFGYPIGKYQHLATSVHELTVSFRFRERQFNGQPALIVEPAIEGK</sequence>
<dbReference type="STRING" id="1075417.SAMN05421823_101359"/>
<proteinExistence type="predicted"/>
<dbReference type="RefSeq" id="WP_089678311.1">
    <property type="nucleotide sequence ID" value="NZ_FNFO01000001.1"/>
</dbReference>
<reference evidence="2 3" key="1">
    <citation type="submission" date="2016-10" db="EMBL/GenBank/DDBJ databases">
        <authorList>
            <person name="de Groot N.N."/>
        </authorList>
    </citation>
    <scope>NUCLEOTIDE SEQUENCE [LARGE SCALE GENOMIC DNA]</scope>
    <source>
        <strain evidence="2 3">DSM 25186</strain>
    </source>
</reference>
<dbReference type="Pfam" id="PF11751">
    <property type="entry name" value="PorP_SprF"/>
    <property type="match status" value="1"/>
</dbReference>
<evidence type="ECO:0000313" key="3">
    <source>
        <dbReference type="Proteomes" id="UP000198510"/>
    </source>
</evidence>
<organism evidence="2 3">
    <name type="scientific">Catalinimonas alkaloidigena</name>
    <dbReference type="NCBI Taxonomy" id="1075417"/>
    <lineage>
        <taxon>Bacteria</taxon>
        <taxon>Pseudomonadati</taxon>
        <taxon>Bacteroidota</taxon>
        <taxon>Cytophagia</taxon>
        <taxon>Cytophagales</taxon>
        <taxon>Catalimonadaceae</taxon>
        <taxon>Catalinimonas</taxon>
    </lineage>
</organism>
<feature type="signal peptide" evidence="1">
    <location>
        <begin position="1"/>
        <end position="18"/>
    </location>
</feature>
<dbReference type="EMBL" id="FNFO01000001">
    <property type="protein sequence ID" value="SDJ89612.1"/>
    <property type="molecule type" value="Genomic_DNA"/>
</dbReference>
<keyword evidence="3" id="KW-1185">Reference proteome</keyword>
<feature type="chain" id="PRO_5011707255" evidence="1">
    <location>
        <begin position="19"/>
        <end position="303"/>
    </location>
</feature>
<evidence type="ECO:0000256" key="1">
    <source>
        <dbReference type="SAM" id="SignalP"/>
    </source>
</evidence>
<dbReference type="InterPro" id="IPR019861">
    <property type="entry name" value="PorP/SprF_Bacteroidetes"/>
</dbReference>
<evidence type="ECO:0000313" key="2">
    <source>
        <dbReference type="EMBL" id="SDJ89612.1"/>
    </source>
</evidence>
<accession>A0A1G8XGB8</accession>